<keyword evidence="9 17" id="KW-0418">Kinase</keyword>
<dbReference type="GO" id="GO:0005524">
    <property type="term" value="F:ATP binding"/>
    <property type="evidence" value="ECO:0007669"/>
    <property type="project" value="UniProtKB-KW"/>
</dbReference>
<dbReference type="FunFam" id="1.10.10.60:FF:000036">
    <property type="entry name" value="Two-component system response regulator"/>
    <property type="match status" value="1"/>
</dbReference>
<keyword evidence="5" id="KW-1003">Cell membrane</keyword>
<evidence type="ECO:0000256" key="11">
    <source>
        <dbReference type="ARBA" id="ARBA00022840"/>
    </source>
</evidence>
<dbReference type="GO" id="GO:0000155">
    <property type="term" value="F:phosphorelay sensor kinase activity"/>
    <property type="evidence" value="ECO:0000318"/>
    <property type="project" value="GO_Central"/>
</dbReference>
<dbReference type="InterPro" id="IPR011006">
    <property type="entry name" value="CheY-like_superfamily"/>
</dbReference>
<dbReference type="PRINTS" id="PR00344">
    <property type="entry name" value="BCTRLSENSOR"/>
</dbReference>
<sequence length="421" mass="45530">MDMSGMDMANMTAEQHMQMMHGHHESGFSLHLLGMWAGFVVSAGVIAFFVERMGRSLREYDQLIAQTREKALESERMLALATLATAAAHELGTPLSTMAVVAGEMADDCTEQPQLAQSVALLRSQIDRCKTILTSITASAGQQRAESGQRQALDDFLSGTVSRWQDTRPATRFECRLHGPLPAPAIAVDRTLGQALFNLLDNAADASPEQIELDGEWTSTNLSLTLRDHGPGLSPETESRIGTPFFTTKEDSGMGLGLYLARIILERFGGTLQLSNHPQGGAALALAEANPPEYAVVDLKMPGPSGLVLVKRLNELDPATRIVVLTGYASIATAVEAVKLGATHYLAKPADADQIVAAFAKAEGDETAPVSPSPLSVDRMEWEHIQRVLAEHEGNISATARALNMHRRTLQRKLGKYPSRK</sequence>
<name>B9TBS4_RICCO</name>
<comment type="subcellular location">
    <subcellularLocation>
        <location evidence="3">Cell membrane</location>
        <topology evidence="3">Multi-pass membrane protein</topology>
    </subcellularLocation>
    <subcellularLocation>
        <location evidence="2">Endoplasmic reticulum membrane</location>
        <topology evidence="2">Multi-pass membrane protein</topology>
    </subcellularLocation>
</comment>
<evidence type="ECO:0000256" key="13">
    <source>
        <dbReference type="PROSITE-ProRule" id="PRU00169"/>
    </source>
</evidence>
<dbReference type="Pfam" id="PF02954">
    <property type="entry name" value="HTH_8"/>
    <property type="match status" value="1"/>
</dbReference>
<dbReference type="InterPro" id="IPR002197">
    <property type="entry name" value="HTH_Fis"/>
</dbReference>
<evidence type="ECO:0000256" key="4">
    <source>
        <dbReference type="ARBA" id="ARBA00012438"/>
    </source>
</evidence>
<dbReference type="EC" id="2.7.13.3" evidence="4"/>
<dbReference type="PANTHER" id="PTHR44936:SF10">
    <property type="entry name" value="SENSOR PROTEIN RSTB"/>
    <property type="match status" value="1"/>
</dbReference>
<protein>
    <recommendedName>
        <fullName evidence="4">histidine kinase</fullName>
        <ecNumber evidence="4">2.7.13.3</ecNumber>
    </recommendedName>
</protein>
<keyword evidence="14" id="KW-0812">Transmembrane</keyword>
<dbReference type="Gene3D" id="3.30.565.10">
    <property type="entry name" value="Histidine kinase-like ATPase, C-terminal domain"/>
    <property type="match status" value="1"/>
</dbReference>
<dbReference type="InterPro" id="IPR036097">
    <property type="entry name" value="HisK_dim/P_sf"/>
</dbReference>
<evidence type="ECO:0000313" key="17">
    <source>
        <dbReference type="EMBL" id="EEF26689.1"/>
    </source>
</evidence>
<dbReference type="Gene3D" id="1.10.10.60">
    <property type="entry name" value="Homeodomain-like"/>
    <property type="match status" value="1"/>
</dbReference>
<feature type="domain" description="Histidine kinase" evidence="15">
    <location>
        <begin position="86"/>
        <end position="292"/>
    </location>
</feature>
<organism evidence="17 18">
    <name type="scientific">Ricinus communis</name>
    <name type="common">Castor bean</name>
    <dbReference type="NCBI Taxonomy" id="3988"/>
    <lineage>
        <taxon>Eukaryota</taxon>
        <taxon>Viridiplantae</taxon>
        <taxon>Streptophyta</taxon>
        <taxon>Embryophyta</taxon>
        <taxon>Tracheophyta</taxon>
        <taxon>Spermatophyta</taxon>
        <taxon>Magnoliopsida</taxon>
        <taxon>eudicotyledons</taxon>
        <taxon>Gunneridae</taxon>
        <taxon>Pentapetalae</taxon>
        <taxon>rosids</taxon>
        <taxon>fabids</taxon>
        <taxon>Malpighiales</taxon>
        <taxon>Euphorbiaceae</taxon>
        <taxon>Acalyphoideae</taxon>
        <taxon>Acalypheae</taxon>
        <taxon>Ricinus</taxon>
    </lineage>
</organism>
<feature type="domain" description="Response regulatory" evidence="16">
    <location>
        <begin position="247"/>
        <end position="363"/>
    </location>
</feature>
<evidence type="ECO:0000256" key="10">
    <source>
        <dbReference type="ARBA" id="ARBA00022824"/>
    </source>
</evidence>
<evidence type="ECO:0000256" key="12">
    <source>
        <dbReference type="ARBA" id="ARBA00023170"/>
    </source>
</evidence>
<dbReference type="eggNOG" id="ENOG502T1GR">
    <property type="taxonomic scope" value="Eukaryota"/>
</dbReference>
<keyword evidence="14" id="KW-0472">Membrane</keyword>
<evidence type="ECO:0000259" key="16">
    <source>
        <dbReference type="PROSITE" id="PS50110"/>
    </source>
</evidence>
<dbReference type="SMART" id="SM00388">
    <property type="entry name" value="HisKA"/>
    <property type="match status" value="1"/>
</dbReference>
<dbReference type="AlphaFoldDB" id="B9TBS4"/>
<keyword evidence="8" id="KW-0547">Nucleotide-binding</keyword>
<evidence type="ECO:0000256" key="14">
    <source>
        <dbReference type="SAM" id="Phobius"/>
    </source>
</evidence>
<keyword evidence="14" id="KW-1133">Transmembrane helix</keyword>
<evidence type="ECO:0000313" key="18">
    <source>
        <dbReference type="Proteomes" id="UP000008311"/>
    </source>
</evidence>
<evidence type="ECO:0000256" key="9">
    <source>
        <dbReference type="ARBA" id="ARBA00022777"/>
    </source>
</evidence>
<dbReference type="InterPro" id="IPR003594">
    <property type="entry name" value="HATPase_dom"/>
</dbReference>
<feature type="modified residue" description="4-aspartylphosphate" evidence="13">
    <location>
        <position position="298"/>
    </location>
</feature>
<keyword evidence="6 13" id="KW-0597">Phosphoprotein</keyword>
<keyword evidence="12" id="KW-0675">Receptor</keyword>
<dbReference type="InParanoid" id="B9TBS4"/>
<evidence type="ECO:0000256" key="3">
    <source>
        <dbReference type="ARBA" id="ARBA00004651"/>
    </source>
</evidence>
<dbReference type="InterPro" id="IPR036890">
    <property type="entry name" value="HATPase_C_sf"/>
</dbReference>
<evidence type="ECO:0000256" key="7">
    <source>
        <dbReference type="ARBA" id="ARBA00022679"/>
    </source>
</evidence>
<evidence type="ECO:0000256" key="8">
    <source>
        <dbReference type="ARBA" id="ARBA00022741"/>
    </source>
</evidence>
<dbReference type="InterPro" id="IPR003661">
    <property type="entry name" value="HisK_dim/P_dom"/>
</dbReference>
<dbReference type="InterPro" id="IPR001789">
    <property type="entry name" value="Sig_transdc_resp-reg_receiver"/>
</dbReference>
<evidence type="ECO:0000256" key="2">
    <source>
        <dbReference type="ARBA" id="ARBA00004477"/>
    </source>
</evidence>
<dbReference type="PANTHER" id="PTHR44936">
    <property type="entry name" value="SENSOR PROTEIN CREC"/>
    <property type="match status" value="1"/>
</dbReference>
<proteinExistence type="predicted"/>
<reference evidence="18" key="1">
    <citation type="journal article" date="2010" name="Nat. Biotechnol.">
        <title>Draft genome sequence of the oilseed species Ricinus communis.</title>
        <authorList>
            <person name="Chan A.P."/>
            <person name="Crabtree J."/>
            <person name="Zhao Q."/>
            <person name="Lorenzi H."/>
            <person name="Orvis J."/>
            <person name="Puiu D."/>
            <person name="Melake-Berhan A."/>
            <person name="Jones K.M."/>
            <person name="Redman J."/>
            <person name="Chen G."/>
            <person name="Cahoon E.B."/>
            <person name="Gedil M."/>
            <person name="Stanke M."/>
            <person name="Haas B.J."/>
            <person name="Wortman J.R."/>
            <person name="Fraser-Liggett C.M."/>
            <person name="Ravel J."/>
            <person name="Rabinowicz P.D."/>
        </authorList>
    </citation>
    <scope>NUCLEOTIDE SEQUENCE [LARGE SCALE GENOMIC DNA]</scope>
    <source>
        <strain evidence="18">cv. Hale</strain>
    </source>
</reference>
<accession>B9TBS4</accession>
<evidence type="ECO:0000256" key="6">
    <source>
        <dbReference type="ARBA" id="ARBA00022553"/>
    </source>
</evidence>
<evidence type="ECO:0000259" key="15">
    <source>
        <dbReference type="PROSITE" id="PS50109"/>
    </source>
</evidence>
<dbReference type="InterPro" id="IPR004358">
    <property type="entry name" value="Sig_transdc_His_kin-like_C"/>
</dbReference>
<keyword evidence="10" id="KW-0256">Endoplasmic reticulum</keyword>
<dbReference type="SMART" id="SM00448">
    <property type="entry name" value="REC"/>
    <property type="match status" value="1"/>
</dbReference>
<dbReference type="SUPFAM" id="SSF55874">
    <property type="entry name" value="ATPase domain of HSP90 chaperone/DNA topoisomerase II/histidine kinase"/>
    <property type="match status" value="1"/>
</dbReference>
<keyword evidence="18" id="KW-1185">Reference proteome</keyword>
<dbReference type="GO" id="GO:0005789">
    <property type="term" value="C:endoplasmic reticulum membrane"/>
    <property type="evidence" value="ECO:0007669"/>
    <property type="project" value="UniProtKB-SubCell"/>
</dbReference>
<gene>
    <name evidence="17" type="ORF">RCOM_0043650</name>
</gene>
<comment type="catalytic activity">
    <reaction evidence="1">
        <text>ATP + protein L-histidine = ADP + protein N-phospho-L-histidine.</text>
        <dbReference type="EC" id="2.7.13.3"/>
    </reaction>
</comment>
<keyword evidence="7" id="KW-0808">Transferase</keyword>
<dbReference type="GO" id="GO:0043565">
    <property type="term" value="F:sequence-specific DNA binding"/>
    <property type="evidence" value="ECO:0007669"/>
    <property type="project" value="InterPro"/>
</dbReference>
<evidence type="ECO:0000256" key="5">
    <source>
        <dbReference type="ARBA" id="ARBA00022475"/>
    </source>
</evidence>
<keyword evidence="11" id="KW-0067">ATP-binding</keyword>
<dbReference type="CDD" id="cd00082">
    <property type="entry name" value="HisKA"/>
    <property type="match status" value="1"/>
</dbReference>
<dbReference type="Gene3D" id="1.10.287.130">
    <property type="match status" value="1"/>
</dbReference>
<dbReference type="PROSITE" id="PS50110">
    <property type="entry name" value="RESPONSE_REGULATORY"/>
    <property type="match status" value="1"/>
</dbReference>
<dbReference type="SMART" id="SM00387">
    <property type="entry name" value="HATPase_c"/>
    <property type="match status" value="1"/>
</dbReference>
<dbReference type="InterPro" id="IPR050980">
    <property type="entry name" value="2C_sensor_his_kinase"/>
</dbReference>
<dbReference type="Pfam" id="PF02518">
    <property type="entry name" value="HATPase_c"/>
    <property type="match status" value="1"/>
</dbReference>
<dbReference type="InterPro" id="IPR005467">
    <property type="entry name" value="His_kinase_dom"/>
</dbReference>
<dbReference type="SUPFAM" id="SSF47384">
    <property type="entry name" value="Homodimeric domain of signal transducing histidine kinase"/>
    <property type="match status" value="1"/>
</dbReference>
<dbReference type="GO" id="GO:0005886">
    <property type="term" value="C:plasma membrane"/>
    <property type="evidence" value="ECO:0000318"/>
    <property type="project" value="GO_Central"/>
</dbReference>
<dbReference type="SUPFAM" id="SSF52172">
    <property type="entry name" value="CheY-like"/>
    <property type="match status" value="1"/>
</dbReference>
<dbReference type="EMBL" id="EQ976717">
    <property type="protein sequence ID" value="EEF26689.1"/>
    <property type="molecule type" value="Genomic_DNA"/>
</dbReference>
<evidence type="ECO:0000256" key="1">
    <source>
        <dbReference type="ARBA" id="ARBA00000085"/>
    </source>
</evidence>
<dbReference type="Proteomes" id="UP000008311">
    <property type="component" value="Unassembled WGS sequence"/>
</dbReference>
<feature type="transmembrane region" description="Helical" evidence="14">
    <location>
        <begin position="28"/>
        <end position="50"/>
    </location>
</feature>
<dbReference type="Gene3D" id="3.40.50.2300">
    <property type="match status" value="1"/>
</dbReference>
<dbReference type="PROSITE" id="PS50109">
    <property type="entry name" value="HIS_KIN"/>
    <property type="match status" value="1"/>
</dbReference>